<name>A0A4Z2FNK0_9TELE</name>
<accession>A0A4Z2FNK0</accession>
<dbReference type="AlphaFoldDB" id="A0A4Z2FNK0"/>
<evidence type="ECO:0000256" key="1">
    <source>
        <dbReference type="SAM" id="MobiDB-lite"/>
    </source>
</evidence>
<evidence type="ECO:0000313" key="2">
    <source>
        <dbReference type="EMBL" id="TNN42364.1"/>
    </source>
</evidence>
<gene>
    <name evidence="2" type="ORF">EYF80_047459</name>
</gene>
<organism evidence="2 3">
    <name type="scientific">Liparis tanakae</name>
    <name type="common">Tanaka's snailfish</name>
    <dbReference type="NCBI Taxonomy" id="230148"/>
    <lineage>
        <taxon>Eukaryota</taxon>
        <taxon>Metazoa</taxon>
        <taxon>Chordata</taxon>
        <taxon>Craniata</taxon>
        <taxon>Vertebrata</taxon>
        <taxon>Euteleostomi</taxon>
        <taxon>Actinopterygii</taxon>
        <taxon>Neopterygii</taxon>
        <taxon>Teleostei</taxon>
        <taxon>Neoteleostei</taxon>
        <taxon>Acanthomorphata</taxon>
        <taxon>Eupercaria</taxon>
        <taxon>Perciformes</taxon>
        <taxon>Cottioidei</taxon>
        <taxon>Cottales</taxon>
        <taxon>Liparidae</taxon>
        <taxon>Liparis</taxon>
    </lineage>
</organism>
<comment type="caution">
    <text evidence="2">The sequence shown here is derived from an EMBL/GenBank/DDBJ whole genome shotgun (WGS) entry which is preliminary data.</text>
</comment>
<dbReference type="EMBL" id="SRLO01001041">
    <property type="protein sequence ID" value="TNN42364.1"/>
    <property type="molecule type" value="Genomic_DNA"/>
</dbReference>
<reference evidence="2 3" key="1">
    <citation type="submission" date="2019-03" db="EMBL/GenBank/DDBJ databases">
        <title>First draft genome of Liparis tanakae, snailfish: a comprehensive survey of snailfish specific genes.</title>
        <authorList>
            <person name="Kim W."/>
            <person name="Song I."/>
            <person name="Jeong J.-H."/>
            <person name="Kim D."/>
            <person name="Kim S."/>
            <person name="Ryu S."/>
            <person name="Song J.Y."/>
            <person name="Lee S.K."/>
        </authorList>
    </citation>
    <scope>NUCLEOTIDE SEQUENCE [LARGE SCALE GENOMIC DNA]</scope>
    <source>
        <tissue evidence="2">Muscle</tissue>
    </source>
</reference>
<sequence length="59" mass="6119">MAAPGSFHRLVGGGSPSFPSMPPGDETLDVDMNVSGEHPAPITYSTQHPSPIAPSTHHL</sequence>
<keyword evidence="3" id="KW-1185">Reference proteome</keyword>
<evidence type="ECO:0000313" key="3">
    <source>
        <dbReference type="Proteomes" id="UP000314294"/>
    </source>
</evidence>
<protein>
    <submittedName>
        <fullName evidence="2">Uncharacterized protein</fullName>
    </submittedName>
</protein>
<feature type="region of interest" description="Disordered" evidence="1">
    <location>
        <begin position="1"/>
        <end position="59"/>
    </location>
</feature>
<proteinExistence type="predicted"/>
<dbReference type="Proteomes" id="UP000314294">
    <property type="component" value="Unassembled WGS sequence"/>
</dbReference>